<sequence length="244" mass="25082">MAEHILEGYSNLEKGAYLGAIASIGTADRTATDAELEHLDTLSEAAGLDDEQSAMIRRAATELQGDELNRCLDVLKNSDLRFSLVTDCIAFAEVDGDYGADEKAHIQKMADYLGVDQKQFSLLDEFAHEAKAKAADPETAASPQFLESSGLGRKMESAGINPSKLLKGMLGVVGPIVLAGMLSGGRRRGGLFGGMMGGLGGSLIGGGMGGLGGGLGSLTGMFGGAFRGGGFGRRGGLLGGLFGF</sequence>
<keyword evidence="1" id="KW-0472">Membrane</keyword>
<dbReference type="SUPFAM" id="SSF158682">
    <property type="entry name" value="TerB-like"/>
    <property type="match status" value="1"/>
</dbReference>
<gene>
    <name evidence="3" type="ORF">E0486_11385</name>
</gene>
<evidence type="ECO:0000313" key="3">
    <source>
        <dbReference type="EMBL" id="TCZ70154.1"/>
    </source>
</evidence>
<keyword evidence="1" id="KW-1133">Transmembrane helix</keyword>
<comment type="caution">
    <text evidence="3">The sequence shown here is derived from an EMBL/GenBank/DDBJ whole genome shotgun (WGS) entry which is preliminary data.</text>
</comment>
<dbReference type="Pfam" id="PF05099">
    <property type="entry name" value="TerB"/>
    <property type="match status" value="1"/>
</dbReference>
<evidence type="ECO:0000259" key="2">
    <source>
        <dbReference type="Pfam" id="PF05099"/>
    </source>
</evidence>
<dbReference type="OrthoDB" id="966148at2"/>
<accession>A0A4R4DXX1</accession>
<dbReference type="InterPro" id="IPR029024">
    <property type="entry name" value="TerB-like"/>
</dbReference>
<name>A0A4R4DXX1_9BACT</name>
<dbReference type="CDD" id="cd07177">
    <property type="entry name" value="terB_like"/>
    <property type="match status" value="1"/>
</dbReference>
<evidence type="ECO:0000256" key="1">
    <source>
        <dbReference type="SAM" id="Phobius"/>
    </source>
</evidence>
<dbReference type="AlphaFoldDB" id="A0A4R4DXX1"/>
<protein>
    <submittedName>
        <fullName evidence="3">TerB family tellurite resistance protein</fullName>
    </submittedName>
</protein>
<feature type="domain" description="Co-chaperone DjlA N-terminal" evidence="2">
    <location>
        <begin position="21"/>
        <end position="122"/>
    </location>
</feature>
<dbReference type="RefSeq" id="WP_131852302.1">
    <property type="nucleotide sequence ID" value="NZ_SKFH01000017.1"/>
</dbReference>
<dbReference type="Gene3D" id="1.10.3680.10">
    <property type="entry name" value="TerB-like"/>
    <property type="match status" value="1"/>
</dbReference>
<organism evidence="3 4">
    <name type="scientific">Flaviaesturariibacter aridisoli</name>
    <dbReference type="NCBI Taxonomy" id="2545761"/>
    <lineage>
        <taxon>Bacteria</taxon>
        <taxon>Pseudomonadati</taxon>
        <taxon>Bacteroidota</taxon>
        <taxon>Chitinophagia</taxon>
        <taxon>Chitinophagales</taxon>
        <taxon>Chitinophagaceae</taxon>
        <taxon>Flaviaestuariibacter</taxon>
    </lineage>
</organism>
<keyword evidence="1" id="KW-0812">Transmembrane</keyword>
<feature type="transmembrane region" description="Helical" evidence="1">
    <location>
        <begin position="165"/>
        <end position="183"/>
    </location>
</feature>
<evidence type="ECO:0000313" key="4">
    <source>
        <dbReference type="Proteomes" id="UP000295164"/>
    </source>
</evidence>
<dbReference type="EMBL" id="SKFH01000017">
    <property type="protein sequence ID" value="TCZ70154.1"/>
    <property type="molecule type" value="Genomic_DNA"/>
</dbReference>
<dbReference type="InterPro" id="IPR007791">
    <property type="entry name" value="DjlA_N"/>
</dbReference>
<dbReference type="Proteomes" id="UP000295164">
    <property type="component" value="Unassembled WGS sequence"/>
</dbReference>
<reference evidence="3 4" key="1">
    <citation type="submission" date="2019-03" db="EMBL/GenBank/DDBJ databases">
        <authorList>
            <person name="Kim M.K.M."/>
        </authorList>
    </citation>
    <scope>NUCLEOTIDE SEQUENCE [LARGE SCALE GENOMIC DNA]</scope>
    <source>
        <strain evidence="3 4">17J68-15</strain>
    </source>
</reference>
<keyword evidence="4" id="KW-1185">Reference proteome</keyword>
<proteinExistence type="predicted"/>